<sequence length="77" mass="8876">MQSSDTEASILNYGVLRLSISFSLGKMIEYSEKAGNPCGFEPMTKDRKIELSWAKTATNYLTEEDFKCMVDYYWKTI</sequence>
<accession>A0A1C7MWL2</accession>
<dbReference type="Proteomes" id="UP000093000">
    <property type="component" value="Unassembled WGS sequence"/>
</dbReference>
<proteinExistence type="predicted"/>
<evidence type="ECO:0000313" key="2">
    <source>
        <dbReference type="Proteomes" id="UP000093000"/>
    </source>
</evidence>
<evidence type="ECO:0000313" key="1">
    <source>
        <dbReference type="EMBL" id="OBZ80829.1"/>
    </source>
</evidence>
<dbReference type="AlphaFoldDB" id="A0A1C7MWL2"/>
<protein>
    <submittedName>
        <fullName evidence="1">Uncharacterized protein</fullName>
    </submittedName>
</protein>
<comment type="caution">
    <text evidence="1">The sequence shown here is derived from an EMBL/GenBank/DDBJ whole genome shotgun (WGS) entry which is preliminary data.</text>
</comment>
<keyword evidence="2" id="KW-1185">Reference proteome</keyword>
<dbReference type="EMBL" id="LUGH01001694">
    <property type="protein sequence ID" value="OBZ80829.1"/>
    <property type="molecule type" value="Genomic_DNA"/>
</dbReference>
<dbReference type="InParanoid" id="A0A1C7MWL2"/>
<reference evidence="1 2" key="1">
    <citation type="submission" date="2016-03" db="EMBL/GenBank/DDBJ databases">
        <title>Choanephora cucurbitarum.</title>
        <authorList>
            <person name="Min B."/>
            <person name="Park H."/>
            <person name="Park J.-H."/>
            <person name="Shin H.-D."/>
            <person name="Choi I.-G."/>
        </authorList>
    </citation>
    <scope>NUCLEOTIDE SEQUENCE [LARGE SCALE GENOMIC DNA]</scope>
    <source>
        <strain evidence="1 2">KUS-F28377</strain>
    </source>
</reference>
<name>A0A1C7MWL2_9FUNG</name>
<gene>
    <name evidence="1" type="ORF">A0J61_11122</name>
</gene>
<organism evidence="1 2">
    <name type="scientific">Choanephora cucurbitarum</name>
    <dbReference type="NCBI Taxonomy" id="101091"/>
    <lineage>
        <taxon>Eukaryota</taxon>
        <taxon>Fungi</taxon>
        <taxon>Fungi incertae sedis</taxon>
        <taxon>Mucoromycota</taxon>
        <taxon>Mucoromycotina</taxon>
        <taxon>Mucoromycetes</taxon>
        <taxon>Mucorales</taxon>
        <taxon>Mucorineae</taxon>
        <taxon>Choanephoraceae</taxon>
        <taxon>Choanephoroideae</taxon>
        <taxon>Choanephora</taxon>
    </lineage>
</organism>